<name>A0ABR0M2Q8_9PEZI</name>
<evidence type="ECO:0000313" key="5">
    <source>
        <dbReference type="Proteomes" id="UP001357485"/>
    </source>
</evidence>
<evidence type="ECO:0000256" key="1">
    <source>
        <dbReference type="SAM" id="MobiDB-lite"/>
    </source>
</evidence>
<dbReference type="Proteomes" id="UP001357485">
    <property type="component" value="Unassembled WGS sequence"/>
</dbReference>
<feature type="non-terminal residue" evidence="4">
    <location>
        <position position="83"/>
    </location>
</feature>
<feature type="compositionally biased region" description="Low complexity" evidence="1">
    <location>
        <begin position="61"/>
        <end position="83"/>
    </location>
</feature>
<dbReference type="EMBL" id="JAVRRA010002422">
    <property type="protein sequence ID" value="KAK5277786.1"/>
    <property type="molecule type" value="Genomic_DNA"/>
</dbReference>
<accession>A0ABR0M2Q8</accession>
<feature type="region of interest" description="Disordered" evidence="1">
    <location>
        <begin position="60"/>
        <end position="83"/>
    </location>
</feature>
<feature type="chain" id="PRO_5045201337" evidence="2">
    <location>
        <begin position="21"/>
        <end position="83"/>
    </location>
</feature>
<evidence type="ECO:0000259" key="3">
    <source>
        <dbReference type="Pfam" id="PF10290"/>
    </source>
</evidence>
<dbReference type="Pfam" id="PF10290">
    <property type="entry name" value="YJL171C_Tos1_N"/>
    <property type="match status" value="1"/>
</dbReference>
<keyword evidence="5" id="KW-1185">Reference proteome</keyword>
<dbReference type="InterPro" id="IPR018807">
    <property type="entry name" value="YJL171C/Tos1_N"/>
</dbReference>
<organism evidence="4 5">
    <name type="scientific">Cryomyces antarcticus</name>
    <dbReference type="NCBI Taxonomy" id="329879"/>
    <lineage>
        <taxon>Eukaryota</taxon>
        <taxon>Fungi</taxon>
        <taxon>Dikarya</taxon>
        <taxon>Ascomycota</taxon>
        <taxon>Pezizomycotina</taxon>
        <taxon>Dothideomycetes</taxon>
        <taxon>Dothideomycetes incertae sedis</taxon>
        <taxon>Cryomyces</taxon>
    </lineage>
</organism>
<protein>
    <submittedName>
        <fullName evidence="4">Target of Sbf</fullName>
    </submittedName>
</protein>
<evidence type="ECO:0000313" key="4">
    <source>
        <dbReference type="EMBL" id="KAK5277786.1"/>
    </source>
</evidence>
<gene>
    <name evidence="4" type="primary">TOS1_2</name>
    <name evidence="4" type="ORF">LTR16_009347</name>
</gene>
<evidence type="ECO:0000256" key="2">
    <source>
        <dbReference type="SAM" id="SignalP"/>
    </source>
</evidence>
<proteinExistence type="predicted"/>
<comment type="caution">
    <text evidence="4">The sequence shown here is derived from an EMBL/GenBank/DDBJ whole genome shotgun (WGS) entry which is preliminary data.</text>
</comment>
<reference evidence="4 5" key="1">
    <citation type="submission" date="2023-08" db="EMBL/GenBank/DDBJ databases">
        <title>Black Yeasts Isolated from many extreme environments.</title>
        <authorList>
            <person name="Coleine C."/>
            <person name="Stajich J.E."/>
            <person name="Selbmann L."/>
        </authorList>
    </citation>
    <scope>NUCLEOTIDE SEQUENCE [LARGE SCALE GENOMIC DNA]</scope>
    <source>
        <strain evidence="4 5">CCFEE 536</strain>
    </source>
</reference>
<feature type="domain" description="Cell wall protein YJL171C/Tos1 N-terminal" evidence="3">
    <location>
        <begin position="41"/>
        <end position="83"/>
    </location>
</feature>
<feature type="signal peptide" evidence="2">
    <location>
        <begin position="1"/>
        <end position="20"/>
    </location>
</feature>
<sequence length="83" mass="8405">MHNFIATGVVLAAVISGVAADLCATGSQQINGNWYCQAVKAITYTGVGGSGSYKKVTNMDSSSGACSSSPFGYSGSMSPLDEE</sequence>
<keyword evidence="2" id="KW-0732">Signal</keyword>